<reference evidence="1 2" key="2">
    <citation type="submission" date="2018-11" db="EMBL/GenBank/DDBJ databases">
        <authorList>
            <consortium name="Pathogen Informatics"/>
        </authorList>
    </citation>
    <scope>NUCLEOTIDE SEQUENCE [LARGE SCALE GENOMIC DNA]</scope>
</reference>
<dbReference type="EMBL" id="UYRT01109188">
    <property type="protein sequence ID" value="VDN45216.1"/>
    <property type="molecule type" value="Genomic_DNA"/>
</dbReference>
<protein>
    <submittedName>
        <fullName evidence="1 3">Uncharacterized protein</fullName>
    </submittedName>
</protein>
<organism evidence="3">
    <name type="scientific">Gongylonema pulchrum</name>
    <dbReference type="NCBI Taxonomy" id="637853"/>
    <lineage>
        <taxon>Eukaryota</taxon>
        <taxon>Metazoa</taxon>
        <taxon>Ecdysozoa</taxon>
        <taxon>Nematoda</taxon>
        <taxon>Chromadorea</taxon>
        <taxon>Rhabditida</taxon>
        <taxon>Spirurina</taxon>
        <taxon>Spiruromorpha</taxon>
        <taxon>Spiruroidea</taxon>
        <taxon>Gongylonematidae</taxon>
        <taxon>Gongylonema</taxon>
    </lineage>
</organism>
<keyword evidence="2" id="KW-1185">Reference proteome</keyword>
<accession>A0A183EYZ8</accession>
<evidence type="ECO:0000313" key="3">
    <source>
        <dbReference type="WBParaSite" id="GPUH_0002621901-mRNA-1"/>
    </source>
</evidence>
<dbReference type="WBParaSite" id="GPUH_0002621901-mRNA-1">
    <property type="protein sequence ID" value="GPUH_0002621901-mRNA-1"/>
    <property type="gene ID" value="GPUH_0002621901"/>
</dbReference>
<dbReference type="Proteomes" id="UP000271098">
    <property type="component" value="Unassembled WGS sequence"/>
</dbReference>
<evidence type="ECO:0000313" key="1">
    <source>
        <dbReference type="EMBL" id="VDN45216.1"/>
    </source>
</evidence>
<dbReference type="AlphaFoldDB" id="A0A183EYZ8"/>
<sequence length="42" mass="4897">MDRMHVDLRHPQPILYHSMNSSFRNSLFDSFSFSVVGRGITI</sequence>
<reference evidence="3" key="1">
    <citation type="submission" date="2016-06" db="UniProtKB">
        <authorList>
            <consortium name="WormBaseParasite"/>
        </authorList>
    </citation>
    <scope>IDENTIFICATION</scope>
</reference>
<gene>
    <name evidence="1" type="ORF">GPUH_LOCUS26188</name>
</gene>
<proteinExistence type="predicted"/>
<evidence type="ECO:0000313" key="2">
    <source>
        <dbReference type="Proteomes" id="UP000271098"/>
    </source>
</evidence>
<name>A0A183EYZ8_9BILA</name>